<dbReference type="GO" id="GO:0032259">
    <property type="term" value="P:methylation"/>
    <property type="evidence" value="ECO:0007669"/>
    <property type="project" value="UniProtKB-KW"/>
</dbReference>
<reference evidence="8 9" key="1">
    <citation type="submission" date="2019-10" db="EMBL/GenBank/DDBJ databases">
        <title>Cognatihalovulum marinum gen. nov. sp. nov., a new member of the family Rhodobacteraceae isolated from deep seawater of the Northwest Indian Ocean.</title>
        <authorList>
            <person name="Ruan C."/>
            <person name="Wang J."/>
            <person name="Zheng X."/>
            <person name="Song L."/>
            <person name="Zhu Y."/>
            <person name="Huang Y."/>
            <person name="Lu Z."/>
            <person name="Du W."/>
            <person name="Huang L."/>
            <person name="Dai X."/>
        </authorList>
    </citation>
    <scope>NUCLEOTIDE SEQUENCE [LARGE SCALE GENOMIC DNA]</scope>
    <source>
        <strain evidence="8 9">2CG4</strain>
    </source>
</reference>
<dbReference type="EC" id="2.1.1.80" evidence="5"/>
<evidence type="ECO:0000313" key="8">
    <source>
        <dbReference type="EMBL" id="MSU89457.1"/>
    </source>
</evidence>
<gene>
    <name evidence="8" type="ORF">GE300_07485</name>
</gene>
<dbReference type="AlphaFoldDB" id="A0A6L5YYT8"/>
<feature type="binding site" evidence="6">
    <location>
        <position position="90"/>
    </location>
    <ligand>
        <name>S-adenosyl-L-methionine</name>
        <dbReference type="ChEBI" id="CHEBI:59789"/>
    </ligand>
</feature>
<dbReference type="SUPFAM" id="SSF47757">
    <property type="entry name" value="Chemotaxis receptor methyltransferase CheR, N-terminal domain"/>
    <property type="match status" value="1"/>
</dbReference>
<evidence type="ECO:0000256" key="2">
    <source>
        <dbReference type="ARBA" id="ARBA00022603"/>
    </source>
</evidence>
<feature type="domain" description="CheR-type methyltransferase" evidence="7">
    <location>
        <begin position="11"/>
        <end position="279"/>
    </location>
</feature>
<dbReference type="SMART" id="SM00138">
    <property type="entry name" value="MeTrc"/>
    <property type="match status" value="1"/>
</dbReference>
<keyword evidence="3 5" id="KW-0808">Transferase</keyword>
<keyword evidence="2 5" id="KW-0489">Methyltransferase</keyword>
<feature type="binding site" evidence="6">
    <location>
        <begin position="206"/>
        <end position="207"/>
    </location>
    <ligand>
        <name>S-adenosyl-L-methionine</name>
        <dbReference type="ChEBI" id="CHEBI:59789"/>
    </ligand>
</feature>
<evidence type="ECO:0000256" key="4">
    <source>
        <dbReference type="ARBA" id="ARBA00022691"/>
    </source>
</evidence>
<comment type="function">
    <text evidence="5">Methylation of the membrane-bound methyl-accepting chemotaxis proteins (MCP) to form gamma-glutamyl methyl ester residues in MCP.</text>
</comment>
<feature type="binding site" evidence="6">
    <location>
        <position position="152"/>
    </location>
    <ligand>
        <name>S-adenosyl-L-methionine</name>
        <dbReference type="ChEBI" id="CHEBI:59789"/>
    </ligand>
</feature>
<feature type="binding site" evidence="6">
    <location>
        <begin position="223"/>
        <end position="224"/>
    </location>
    <ligand>
        <name>S-adenosyl-L-methionine</name>
        <dbReference type="ChEBI" id="CHEBI:59789"/>
    </ligand>
</feature>
<dbReference type="InterPro" id="IPR000780">
    <property type="entry name" value="CheR_MeTrfase"/>
</dbReference>
<feature type="binding site" evidence="6">
    <location>
        <position position="94"/>
    </location>
    <ligand>
        <name>S-adenosyl-L-methionine</name>
        <dbReference type="ChEBI" id="CHEBI:59789"/>
    </ligand>
</feature>
<dbReference type="GO" id="GO:0008983">
    <property type="term" value="F:protein-glutamate O-methyltransferase activity"/>
    <property type="evidence" value="ECO:0007669"/>
    <property type="project" value="UniProtKB-EC"/>
</dbReference>
<dbReference type="SUPFAM" id="SSF53335">
    <property type="entry name" value="S-adenosyl-L-methionine-dependent methyltransferases"/>
    <property type="match status" value="1"/>
</dbReference>
<name>A0A6L5YYT8_9RHOB</name>
<dbReference type="InterPro" id="IPR029063">
    <property type="entry name" value="SAM-dependent_MTases_sf"/>
</dbReference>
<dbReference type="Gene3D" id="1.10.155.10">
    <property type="entry name" value="Chemotaxis receptor methyltransferase CheR, N-terminal domain"/>
    <property type="match status" value="1"/>
</dbReference>
<dbReference type="InterPro" id="IPR036804">
    <property type="entry name" value="CheR_N_sf"/>
</dbReference>
<accession>A0A6L5YYT8</accession>
<dbReference type="InterPro" id="IPR022641">
    <property type="entry name" value="CheR_N"/>
</dbReference>
<evidence type="ECO:0000256" key="6">
    <source>
        <dbReference type="PIRSR" id="PIRSR000410-1"/>
    </source>
</evidence>
<dbReference type="PROSITE" id="PS50123">
    <property type="entry name" value="CHER"/>
    <property type="match status" value="1"/>
</dbReference>
<proteinExistence type="predicted"/>
<comment type="caution">
    <text evidence="8">The sequence shown here is derived from an EMBL/GenBank/DDBJ whole genome shotgun (WGS) entry which is preliminary data.</text>
</comment>
<keyword evidence="4 5" id="KW-0949">S-adenosyl-L-methionine</keyword>
<dbReference type="Pfam" id="PF01739">
    <property type="entry name" value="CheR"/>
    <property type="match status" value="1"/>
</dbReference>
<dbReference type="InterPro" id="IPR022642">
    <property type="entry name" value="CheR_C"/>
</dbReference>
<dbReference type="Pfam" id="PF03705">
    <property type="entry name" value="CheR_N"/>
    <property type="match status" value="1"/>
</dbReference>
<dbReference type="PANTHER" id="PTHR24422:SF19">
    <property type="entry name" value="CHEMOTAXIS PROTEIN METHYLTRANSFERASE"/>
    <property type="match status" value="1"/>
</dbReference>
<dbReference type="PIRSF" id="PIRSF000410">
    <property type="entry name" value="CheR"/>
    <property type="match status" value="1"/>
</dbReference>
<organism evidence="8 9">
    <name type="scientific">Halovulum marinum</name>
    <dbReference type="NCBI Taxonomy" id="2662447"/>
    <lineage>
        <taxon>Bacteria</taxon>
        <taxon>Pseudomonadati</taxon>
        <taxon>Pseudomonadota</taxon>
        <taxon>Alphaproteobacteria</taxon>
        <taxon>Rhodobacterales</taxon>
        <taxon>Paracoccaceae</taxon>
        <taxon>Halovulum</taxon>
    </lineage>
</organism>
<feature type="binding site" evidence="6">
    <location>
        <position position="127"/>
    </location>
    <ligand>
        <name>S-adenosyl-L-methionine</name>
        <dbReference type="ChEBI" id="CHEBI:59789"/>
    </ligand>
</feature>
<sequence>MHRSRPMTLCLPAEAPALSEREFTRVAHRIERLAGIVLEPHKRPMLAARLARRMRHGGHRGIGAYMDMIDRGSDRAEVQGFIDALTTNQTGMFREPHHFAHLERVLAARTDAAPLRLWSAGCASGEEAFSIALTVAAARGRLALDDRILATDIDSAMIARARRGVVAAERCTGLEPRHAAQLGRAAGGGRQMPPQLLGAIRFRRLNLLEPWPLQGYFEAIFCRNVMIYFSAATRAALVDRLAARLVPGGHLYLGHAELLLERHTMLQACGKSVYRRVEGA</sequence>
<dbReference type="Gene3D" id="3.40.50.150">
    <property type="entry name" value="Vaccinia Virus protein VP39"/>
    <property type="match status" value="1"/>
</dbReference>
<feature type="binding site" evidence="6">
    <location>
        <position position="88"/>
    </location>
    <ligand>
        <name>S-adenosyl-L-methionine</name>
        <dbReference type="ChEBI" id="CHEBI:59789"/>
    </ligand>
</feature>
<dbReference type="CDD" id="cd02440">
    <property type="entry name" value="AdoMet_MTases"/>
    <property type="match status" value="1"/>
</dbReference>
<dbReference type="Proteomes" id="UP000474957">
    <property type="component" value="Unassembled WGS sequence"/>
</dbReference>
<evidence type="ECO:0000313" key="9">
    <source>
        <dbReference type="Proteomes" id="UP000474957"/>
    </source>
</evidence>
<dbReference type="EMBL" id="WIND01000004">
    <property type="protein sequence ID" value="MSU89457.1"/>
    <property type="molecule type" value="Genomic_DNA"/>
</dbReference>
<evidence type="ECO:0000256" key="5">
    <source>
        <dbReference type="PIRNR" id="PIRNR000410"/>
    </source>
</evidence>
<comment type="catalytic activity">
    <reaction evidence="1 5">
        <text>L-glutamyl-[protein] + S-adenosyl-L-methionine = [protein]-L-glutamate 5-O-methyl ester + S-adenosyl-L-homocysteine</text>
        <dbReference type="Rhea" id="RHEA:24452"/>
        <dbReference type="Rhea" id="RHEA-COMP:10208"/>
        <dbReference type="Rhea" id="RHEA-COMP:10311"/>
        <dbReference type="ChEBI" id="CHEBI:29973"/>
        <dbReference type="ChEBI" id="CHEBI:57856"/>
        <dbReference type="ChEBI" id="CHEBI:59789"/>
        <dbReference type="ChEBI" id="CHEBI:82795"/>
        <dbReference type="EC" id="2.1.1.80"/>
    </reaction>
</comment>
<evidence type="ECO:0000256" key="3">
    <source>
        <dbReference type="ARBA" id="ARBA00022679"/>
    </source>
</evidence>
<dbReference type="InterPro" id="IPR026024">
    <property type="entry name" value="Chemotaxis_MeTrfase_CheR"/>
</dbReference>
<protein>
    <recommendedName>
        <fullName evidence="5">Chemotaxis protein methyltransferase</fullName>
        <ecNumber evidence="5">2.1.1.80</ecNumber>
    </recommendedName>
</protein>
<evidence type="ECO:0000259" key="7">
    <source>
        <dbReference type="PROSITE" id="PS50123"/>
    </source>
</evidence>
<dbReference type="PANTHER" id="PTHR24422">
    <property type="entry name" value="CHEMOTAXIS PROTEIN METHYLTRANSFERASE"/>
    <property type="match status" value="1"/>
</dbReference>
<evidence type="ECO:0000256" key="1">
    <source>
        <dbReference type="ARBA" id="ARBA00001541"/>
    </source>
</evidence>
<dbReference type="InterPro" id="IPR050903">
    <property type="entry name" value="Bact_Chemotaxis_MeTrfase"/>
</dbReference>
<keyword evidence="9" id="KW-1185">Reference proteome</keyword>
<dbReference type="PRINTS" id="PR00996">
    <property type="entry name" value="CHERMTFRASE"/>
</dbReference>